<evidence type="ECO:0000256" key="4">
    <source>
        <dbReference type="SAM" id="Phobius"/>
    </source>
</evidence>
<keyword evidence="7" id="KW-1185">Reference proteome</keyword>
<evidence type="ECO:0000313" key="6">
    <source>
        <dbReference type="EMBL" id="MBW8640241.1"/>
    </source>
</evidence>
<keyword evidence="1 4" id="KW-0812">Transmembrane</keyword>
<feature type="transmembrane region" description="Helical" evidence="4">
    <location>
        <begin position="152"/>
        <end position="173"/>
    </location>
</feature>
<feature type="transmembrane region" description="Helical" evidence="4">
    <location>
        <begin position="346"/>
        <end position="366"/>
    </location>
</feature>
<evidence type="ECO:0000256" key="1">
    <source>
        <dbReference type="ARBA" id="ARBA00022692"/>
    </source>
</evidence>
<dbReference type="InterPro" id="IPR010645">
    <property type="entry name" value="MFS_4"/>
</dbReference>
<feature type="transmembrane region" description="Helical" evidence="4">
    <location>
        <begin position="194"/>
        <end position="220"/>
    </location>
</feature>
<dbReference type="AlphaFoldDB" id="A0AAE2ZQE4"/>
<feature type="transmembrane region" description="Helical" evidence="4">
    <location>
        <begin position="232"/>
        <end position="249"/>
    </location>
</feature>
<accession>A0AAE2ZQE4</accession>
<dbReference type="InterPro" id="IPR036259">
    <property type="entry name" value="MFS_trans_sf"/>
</dbReference>
<feature type="transmembrane region" description="Helical" evidence="4">
    <location>
        <begin position="317"/>
        <end position="340"/>
    </location>
</feature>
<dbReference type="Pfam" id="PF06779">
    <property type="entry name" value="MFS_4"/>
    <property type="match status" value="1"/>
</dbReference>
<keyword evidence="2 4" id="KW-1133">Transmembrane helix</keyword>
<dbReference type="Proteomes" id="UP001196509">
    <property type="component" value="Unassembled WGS sequence"/>
</dbReference>
<dbReference type="PANTHER" id="PTHR23537">
    <property type="match status" value="1"/>
</dbReference>
<protein>
    <submittedName>
        <fullName evidence="6">YbfB/YjiJ family MFS transporter</fullName>
    </submittedName>
</protein>
<sequence length="374" mass="38701">MMAMAVAMGIGRFVYTPLLPDLMEGLGLSFSQAGTIASANYVGYLVGAVLAGFGWASSRERLVFFLSLASTTLLLALLPQFTSIVALGAIRFLAGVASAFAMVFGSTILFSHLEVAKRTDLQALHFGGVGIGLVASAVLLIILSGMDHEWRAGWYASAAMAGVGSIIAVSLLHTAPAQSAGAPAREPSLRWNPAFTMITIAYGLFGIGYIVTATFLVAIVRGSSEHAWLEGPVWLVTGLAAIPSVFLWAPVRRKMGLVITFIAGCLVEAVGVAASVIVPPPYGPVVGGALLGATFVAVTAYGLQIGRIFAPEAPRRAFAVMTASFGIGQIIGPLIAGYLADITGSFVHGSLAAAFALVVSAVFAMLTRAYRTGT</sequence>
<dbReference type="PANTHER" id="PTHR23537:SF1">
    <property type="entry name" value="SUGAR TRANSPORTER"/>
    <property type="match status" value="1"/>
</dbReference>
<feature type="transmembrane region" description="Helical" evidence="4">
    <location>
        <begin position="284"/>
        <end position="305"/>
    </location>
</feature>
<feature type="domain" description="Major facilitator superfamily (MFS) profile" evidence="5">
    <location>
        <begin position="1"/>
        <end position="368"/>
    </location>
</feature>
<evidence type="ECO:0000259" key="5">
    <source>
        <dbReference type="PROSITE" id="PS50850"/>
    </source>
</evidence>
<proteinExistence type="predicted"/>
<dbReference type="GO" id="GO:0022857">
    <property type="term" value="F:transmembrane transporter activity"/>
    <property type="evidence" value="ECO:0007669"/>
    <property type="project" value="InterPro"/>
</dbReference>
<dbReference type="PROSITE" id="PS50850">
    <property type="entry name" value="MFS"/>
    <property type="match status" value="1"/>
</dbReference>
<keyword evidence="3 4" id="KW-0472">Membrane</keyword>
<dbReference type="SUPFAM" id="SSF103473">
    <property type="entry name" value="MFS general substrate transporter"/>
    <property type="match status" value="1"/>
</dbReference>
<comment type="caution">
    <text evidence="6">The sequence shown here is derived from an EMBL/GenBank/DDBJ whole genome shotgun (WGS) entry which is preliminary data.</text>
</comment>
<evidence type="ECO:0000313" key="7">
    <source>
        <dbReference type="Proteomes" id="UP001196509"/>
    </source>
</evidence>
<reference evidence="6" key="1">
    <citation type="submission" date="2021-08" db="EMBL/GenBank/DDBJ databases">
        <title>Hoeflea bacterium WL0058 sp. nov., isolated from the sediment.</title>
        <authorList>
            <person name="Wang L."/>
            <person name="Zhang D."/>
        </authorList>
    </citation>
    <scope>NUCLEOTIDE SEQUENCE</scope>
    <source>
        <strain evidence="6">WL0058</strain>
    </source>
</reference>
<dbReference type="Gene3D" id="1.20.1250.20">
    <property type="entry name" value="MFS general substrate transporter like domains"/>
    <property type="match status" value="1"/>
</dbReference>
<organism evidence="6 7">
    <name type="scientific">Flavimaribacter sediminis</name>
    <dbReference type="NCBI Taxonomy" id="2865987"/>
    <lineage>
        <taxon>Bacteria</taxon>
        <taxon>Pseudomonadati</taxon>
        <taxon>Pseudomonadota</taxon>
        <taxon>Alphaproteobacteria</taxon>
        <taxon>Hyphomicrobiales</taxon>
        <taxon>Rhizobiaceae</taxon>
        <taxon>Flavimaribacter</taxon>
    </lineage>
</organism>
<name>A0AAE2ZQE4_9HYPH</name>
<gene>
    <name evidence="6" type="ORF">K1W69_23810</name>
</gene>
<feature type="transmembrane region" description="Helical" evidence="4">
    <location>
        <begin position="88"/>
        <end position="111"/>
    </location>
</feature>
<dbReference type="GO" id="GO:0005886">
    <property type="term" value="C:plasma membrane"/>
    <property type="evidence" value="ECO:0007669"/>
    <property type="project" value="TreeGrafter"/>
</dbReference>
<evidence type="ECO:0000256" key="3">
    <source>
        <dbReference type="ARBA" id="ARBA00023136"/>
    </source>
</evidence>
<feature type="transmembrane region" description="Helical" evidence="4">
    <location>
        <begin position="256"/>
        <end position="278"/>
    </location>
</feature>
<feature type="transmembrane region" description="Helical" evidence="4">
    <location>
        <begin position="62"/>
        <end position="82"/>
    </location>
</feature>
<feature type="transmembrane region" description="Helical" evidence="4">
    <location>
        <begin position="33"/>
        <end position="55"/>
    </location>
</feature>
<evidence type="ECO:0000256" key="2">
    <source>
        <dbReference type="ARBA" id="ARBA00022989"/>
    </source>
</evidence>
<dbReference type="EMBL" id="JAICBX010000005">
    <property type="protein sequence ID" value="MBW8640241.1"/>
    <property type="molecule type" value="Genomic_DNA"/>
</dbReference>
<dbReference type="CDD" id="cd06180">
    <property type="entry name" value="MFS_YjiJ"/>
    <property type="match status" value="1"/>
</dbReference>
<feature type="transmembrane region" description="Helical" evidence="4">
    <location>
        <begin position="123"/>
        <end position="146"/>
    </location>
</feature>
<dbReference type="InterPro" id="IPR020846">
    <property type="entry name" value="MFS_dom"/>
</dbReference>